<dbReference type="InterPro" id="IPR012338">
    <property type="entry name" value="Beta-lactam/transpept-like"/>
</dbReference>
<accession>A0ABS3BL67</accession>
<organism evidence="3 4">
    <name type="scientific">Algoriphagus aestuariicola</name>
    <dbReference type="NCBI Taxonomy" id="1852016"/>
    <lineage>
        <taxon>Bacteria</taxon>
        <taxon>Pseudomonadati</taxon>
        <taxon>Bacteroidota</taxon>
        <taxon>Cytophagia</taxon>
        <taxon>Cytophagales</taxon>
        <taxon>Cyclobacteriaceae</taxon>
        <taxon>Algoriphagus</taxon>
    </lineage>
</organism>
<sequence length="439" mass="48617">MKNLFFTAMLFGFWVNLALAQSFDKAKLDRYFDALEESNRFMGSVAVSENGHVIYSRSLGYVDVERAVKANENSKYRIGSISKTFTSVLVLKAVEENRLGLDQTIEKYFPTVPNAEKITLKQLLSHRSGIHNFTDDQSYMTWFTQPKSEADMVAIIAAGGSDFEPESKASYSNSNYVLLTYILEKEFGKSYGDLIQENIVQPIGLKNTYFGGTIDSADNECKSYSFDGAWVLQPETDLSIPLGAGGIVSTPIDLNKFSDALFGGKILQPESLKLMTAMRDNFGFGLFPIPFYEKISYGHTGGIDGFTSVFSHFSDGSVSYALTSNGSNYNGNNITIAVLSALFDKPYEIPTFNIYEVSSEELDSYLGVYASTQIPLKITITRDKNSLLAQATGQSAFPLEATEKNVFKFDPAGIVMEFDPEKNAMILTQGGQQVQFKKE</sequence>
<feature type="signal peptide" evidence="1">
    <location>
        <begin position="1"/>
        <end position="20"/>
    </location>
</feature>
<dbReference type="RefSeq" id="WP_206568017.1">
    <property type="nucleotide sequence ID" value="NZ_JAFKCW010000001.1"/>
</dbReference>
<dbReference type="Gene3D" id="3.40.710.10">
    <property type="entry name" value="DD-peptidase/beta-lactamase superfamily"/>
    <property type="match status" value="1"/>
</dbReference>
<dbReference type="InterPro" id="IPR050491">
    <property type="entry name" value="AmpC-like"/>
</dbReference>
<comment type="caution">
    <text evidence="3">The sequence shown here is derived from an EMBL/GenBank/DDBJ whole genome shotgun (WGS) entry which is preliminary data.</text>
</comment>
<dbReference type="InterPro" id="IPR001466">
    <property type="entry name" value="Beta-lactam-related"/>
</dbReference>
<evidence type="ECO:0000256" key="1">
    <source>
        <dbReference type="SAM" id="SignalP"/>
    </source>
</evidence>
<evidence type="ECO:0000313" key="3">
    <source>
        <dbReference type="EMBL" id="MBN7800052.1"/>
    </source>
</evidence>
<evidence type="ECO:0000259" key="2">
    <source>
        <dbReference type="Pfam" id="PF00144"/>
    </source>
</evidence>
<name>A0ABS3BL67_9BACT</name>
<proteinExistence type="predicted"/>
<dbReference type="PANTHER" id="PTHR46825:SF9">
    <property type="entry name" value="BETA-LACTAMASE-RELATED DOMAIN-CONTAINING PROTEIN"/>
    <property type="match status" value="1"/>
</dbReference>
<feature type="chain" id="PRO_5045835108" evidence="1">
    <location>
        <begin position="21"/>
        <end position="439"/>
    </location>
</feature>
<dbReference type="SUPFAM" id="SSF56601">
    <property type="entry name" value="beta-lactamase/transpeptidase-like"/>
    <property type="match status" value="1"/>
</dbReference>
<dbReference type="Proteomes" id="UP000664698">
    <property type="component" value="Unassembled WGS sequence"/>
</dbReference>
<feature type="domain" description="Beta-lactamase-related" evidence="2">
    <location>
        <begin position="29"/>
        <end position="333"/>
    </location>
</feature>
<evidence type="ECO:0000313" key="4">
    <source>
        <dbReference type="Proteomes" id="UP000664698"/>
    </source>
</evidence>
<keyword evidence="1" id="KW-0732">Signal</keyword>
<keyword evidence="4" id="KW-1185">Reference proteome</keyword>
<gene>
    <name evidence="3" type="ORF">J0A67_04220</name>
</gene>
<protein>
    <submittedName>
        <fullName evidence="3">Beta-lactamase family protein</fullName>
    </submittedName>
</protein>
<dbReference type="PANTHER" id="PTHR46825">
    <property type="entry name" value="D-ALANYL-D-ALANINE-CARBOXYPEPTIDASE/ENDOPEPTIDASE AMPH"/>
    <property type="match status" value="1"/>
</dbReference>
<dbReference type="EMBL" id="JAFKCW010000001">
    <property type="protein sequence ID" value="MBN7800052.1"/>
    <property type="molecule type" value="Genomic_DNA"/>
</dbReference>
<reference evidence="3 4" key="1">
    <citation type="submission" date="2021-03" db="EMBL/GenBank/DDBJ databases">
        <title>novel species isolated from a fishpond in China.</title>
        <authorList>
            <person name="Lu H."/>
            <person name="Cai Z."/>
        </authorList>
    </citation>
    <scope>NUCLEOTIDE SEQUENCE [LARGE SCALE GENOMIC DNA]</scope>
    <source>
        <strain evidence="3 4">JCM 31546</strain>
    </source>
</reference>
<dbReference type="Pfam" id="PF00144">
    <property type="entry name" value="Beta-lactamase"/>
    <property type="match status" value="1"/>
</dbReference>